<dbReference type="Gene3D" id="3.40.50.920">
    <property type="match status" value="1"/>
</dbReference>
<dbReference type="GO" id="GO:0030976">
    <property type="term" value="F:thiamine pyrophosphate binding"/>
    <property type="evidence" value="ECO:0007669"/>
    <property type="project" value="UniProtKB-UniRule"/>
</dbReference>
<evidence type="ECO:0000313" key="14">
    <source>
        <dbReference type="Proteomes" id="UP000725649"/>
    </source>
</evidence>
<dbReference type="EC" id="2.2.1.7" evidence="11"/>
<feature type="binding site" evidence="11">
    <location>
        <position position="73"/>
    </location>
    <ligand>
        <name>thiamine diphosphate</name>
        <dbReference type="ChEBI" id="CHEBI:58937"/>
    </ligand>
</feature>
<sequence length="617" mass="67305">MKVLPSIQSPRDLRLIKKEHLPTLCEELRQVIIDTASKNGGHLGSSLGAVEIITALHYVFNTPEDKIVYDTGHQAYAHKLLTGRQKEFVKIRTKGGISGFPKRHESEYDTFGVGHASTAISAALGMAVARDQKKDGSKVIAVVGDGCMTGGMAYEAMQNAGLLRSDLLVILNDNQMFISKRVGALGKALTKLLTTKYVQLAEEKAENFLKRFDEVGNNAAKLAKRARSILFPGTLFEEMGFRYFGPVNGNDINDMIEALENVKDIKGPVMLHVVTKKGKGYKPAEEKPTKFHGIGIFDVDTGDSLGSSNTVTFTKAFSDALVKLAEEDEKINAITAAMPEGTGLDTFRDKFPTRYFDVGIAEEHAATFAAGLAANGIKPLVALYSTFAQRCYDQILHDIALQNLPVVFALDRAGVVGEDGPTHHGVFDLSFLRSIPNLIIAAPADENELQHMLKTAFDAKAPFVLRYPRGAGFGVGRDEKLKALPIGKGEWLKKGKDVTILAIGNRVHPSLQAAEKLQEKGIKAGVVNMRFAHPLDTQIIDEALKSSKKIVTVEDNMLAGGFGSAVAEYLTDKQADFKMLRLGVGDEFVEHAKSAQLYDKLHLSADEIAAEILRWKK</sequence>
<keyword evidence="5 11" id="KW-0479">Metal-binding</keyword>
<dbReference type="SMART" id="SM00861">
    <property type="entry name" value="Transket_pyr"/>
    <property type="match status" value="1"/>
</dbReference>
<keyword evidence="6 11" id="KW-0460">Magnesium</keyword>
<dbReference type="AlphaFoldDB" id="A0A928HIZ4"/>
<dbReference type="InterPro" id="IPR029061">
    <property type="entry name" value="THDP-binding"/>
</dbReference>
<dbReference type="FunFam" id="3.40.50.970:FF:000005">
    <property type="entry name" value="1-deoxy-D-xylulose-5-phosphate synthase"/>
    <property type="match status" value="1"/>
</dbReference>
<dbReference type="Gene3D" id="3.40.50.970">
    <property type="match status" value="2"/>
</dbReference>
<dbReference type="InterPro" id="IPR005477">
    <property type="entry name" value="Dxylulose-5-P_synthase"/>
</dbReference>
<comment type="similarity">
    <text evidence="2 11">Belongs to the transketolase family. DXPS subfamily.</text>
</comment>
<comment type="subunit">
    <text evidence="3 11">Homodimer.</text>
</comment>
<keyword evidence="4 11" id="KW-0808">Transferase</keyword>
<comment type="pathway">
    <text evidence="1 11">Metabolic intermediate biosynthesis; 1-deoxy-D-xylulose 5-phosphate biosynthesis; 1-deoxy-D-xylulose 5-phosphate from D-glyceraldehyde 3-phosphate and pyruvate: step 1/1.</text>
</comment>
<dbReference type="InterPro" id="IPR020826">
    <property type="entry name" value="Transketolase_BS"/>
</dbReference>
<comment type="catalytic activity">
    <reaction evidence="11">
        <text>D-glyceraldehyde 3-phosphate + pyruvate + H(+) = 1-deoxy-D-xylulose 5-phosphate + CO2</text>
        <dbReference type="Rhea" id="RHEA:12605"/>
        <dbReference type="ChEBI" id="CHEBI:15361"/>
        <dbReference type="ChEBI" id="CHEBI:15378"/>
        <dbReference type="ChEBI" id="CHEBI:16526"/>
        <dbReference type="ChEBI" id="CHEBI:57792"/>
        <dbReference type="ChEBI" id="CHEBI:59776"/>
        <dbReference type="EC" id="2.2.1.7"/>
    </reaction>
</comment>
<comment type="cofactor">
    <cofactor evidence="11">
        <name>thiamine diphosphate</name>
        <dbReference type="ChEBI" id="CHEBI:58937"/>
    </cofactor>
    <text evidence="11">Binds 1 thiamine pyrophosphate per subunit.</text>
</comment>
<keyword evidence="7 11" id="KW-0784">Thiamine biosynthesis</keyword>
<name>A0A928HIZ4_9BACT</name>
<feature type="binding site" evidence="11">
    <location>
        <position position="281"/>
    </location>
    <ligand>
        <name>thiamine diphosphate</name>
        <dbReference type="ChEBI" id="CHEBI:58937"/>
    </ligand>
</feature>
<comment type="function">
    <text evidence="10 11">Catalyzes the acyloin condensation reaction between C atoms 2 and 3 of pyruvate and glyceraldehyde 3-phosphate to yield 1-deoxy-D-xylulose-5-phosphate (DXP).</text>
</comment>
<evidence type="ECO:0000256" key="1">
    <source>
        <dbReference type="ARBA" id="ARBA00004980"/>
    </source>
</evidence>
<proteinExistence type="inferred from homology"/>
<dbReference type="GO" id="GO:0019288">
    <property type="term" value="P:isopentenyl diphosphate biosynthetic process, methylerythritol 4-phosphate pathway"/>
    <property type="evidence" value="ECO:0007669"/>
    <property type="project" value="TreeGrafter"/>
</dbReference>
<evidence type="ECO:0000256" key="7">
    <source>
        <dbReference type="ARBA" id="ARBA00022977"/>
    </source>
</evidence>
<feature type="domain" description="Transketolase-like pyrimidine-binding" evidence="12">
    <location>
        <begin position="311"/>
        <end position="475"/>
    </location>
</feature>
<keyword evidence="9 11" id="KW-0414">Isoprene biosynthesis</keyword>
<dbReference type="PROSITE" id="PS00802">
    <property type="entry name" value="TRANSKETOLASE_2"/>
    <property type="match status" value="1"/>
</dbReference>
<dbReference type="PANTHER" id="PTHR43322">
    <property type="entry name" value="1-D-DEOXYXYLULOSE 5-PHOSPHATE SYNTHASE-RELATED"/>
    <property type="match status" value="1"/>
</dbReference>
<dbReference type="SUPFAM" id="SSF52922">
    <property type="entry name" value="TK C-terminal domain-like"/>
    <property type="match status" value="1"/>
</dbReference>
<evidence type="ECO:0000256" key="10">
    <source>
        <dbReference type="ARBA" id="ARBA00055605"/>
    </source>
</evidence>
<dbReference type="Proteomes" id="UP000725649">
    <property type="component" value="Unassembled WGS sequence"/>
</dbReference>
<dbReference type="SUPFAM" id="SSF52518">
    <property type="entry name" value="Thiamin diphosphate-binding fold (THDP-binding)"/>
    <property type="match status" value="2"/>
</dbReference>
<dbReference type="InterPro" id="IPR049557">
    <property type="entry name" value="Transketolase_CS"/>
</dbReference>
<dbReference type="GO" id="GO:0016114">
    <property type="term" value="P:terpenoid biosynthetic process"/>
    <property type="evidence" value="ECO:0007669"/>
    <property type="project" value="UniProtKB-UniRule"/>
</dbReference>
<comment type="cofactor">
    <cofactor evidence="11">
        <name>Mg(2+)</name>
        <dbReference type="ChEBI" id="CHEBI:18420"/>
    </cofactor>
    <text evidence="11">Binds 1 Mg(2+) ion per subunit.</text>
</comment>
<dbReference type="InterPro" id="IPR009014">
    <property type="entry name" value="Transketo_C/PFOR_II"/>
</dbReference>
<reference evidence="13" key="1">
    <citation type="submission" date="2019-04" db="EMBL/GenBank/DDBJ databases">
        <title>Evolution of Biomass-Degrading Anaerobic Consortia Revealed by Metagenomics.</title>
        <authorList>
            <person name="Peng X."/>
        </authorList>
    </citation>
    <scope>NUCLEOTIDE SEQUENCE</scope>
    <source>
        <strain evidence="13">SIG66</strain>
    </source>
</reference>
<feature type="binding site" evidence="11">
    <location>
        <begin position="114"/>
        <end position="116"/>
    </location>
    <ligand>
        <name>thiamine diphosphate</name>
        <dbReference type="ChEBI" id="CHEBI:58937"/>
    </ligand>
</feature>
<dbReference type="GO" id="GO:0009228">
    <property type="term" value="P:thiamine biosynthetic process"/>
    <property type="evidence" value="ECO:0007669"/>
    <property type="project" value="UniProtKB-UniRule"/>
</dbReference>
<evidence type="ECO:0000256" key="4">
    <source>
        <dbReference type="ARBA" id="ARBA00022679"/>
    </source>
</evidence>
<dbReference type="GO" id="GO:0008661">
    <property type="term" value="F:1-deoxy-D-xylulose-5-phosphate synthase activity"/>
    <property type="evidence" value="ECO:0007669"/>
    <property type="project" value="UniProtKB-UniRule"/>
</dbReference>
<feature type="binding site" evidence="11">
    <location>
        <position position="145"/>
    </location>
    <ligand>
        <name>Mg(2+)</name>
        <dbReference type="ChEBI" id="CHEBI:18420"/>
    </ligand>
</feature>
<gene>
    <name evidence="11" type="primary">dxs</name>
    <name evidence="13" type="ORF">E7027_05300</name>
</gene>
<dbReference type="EMBL" id="SUVG01000006">
    <property type="protein sequence ID" value="MBE6421525.1"/>
    <property type="molecule type" value="Genomic_DNA"/>
</dbReference>
<evidence type="ECO:0000256" key="8">
    <source>
        <dbReference type="ARBA" id="ARBA00023052"/>
    </source>
</evidence>
<dbReference type="NCBIfam" id="NF003933">
    <property type="entry name" value="PRK05444.2-2"/>
    <property type="match status" value="1"/>
</dbReference>
<keyword evidence="8 11" id="KW-0786">Thiamine pyrophosphate</keyword>
<dbReference type="PROSITE" id="PS00801">
    <property type="entry name" value="TRANSKETOLASE_1"/>
    <property type="match status" value="1"/>
</dbReference>
<feature type="binding site" evidence="11">
    <location>
        <position position="362"/>
    </location>
    <ligand>
        <name>thiamine diphosphate</name>
        <dbReference type="ChEBI" id="CHEBI:58937"/>
    </ligand>
</feature>
<evidence type="ECO:0000256" key="2">
    <source>
        <dbReference type="ARBA" id="ARBA00011081"/>
    </source>
</evidence>
<evidence type="ECO:0000256" key="11">
    <source>
        <dbReference type="HAMAP-Rule" id="MF_00315"/>
    </source>
</evidence>
<comment type="caution">
    <text evidence="11">Lacks conserved residue(s) required for the propagation of feature annotation.</text>
</comment>
<dbReference type="GO" id="GO:0000287">
    <property type="term" value="F:magnesium ion binding"/>
    <property type="evidence" value="ECO:0007669"/>
    <property type="project" value="UniProtKB-UniRule"/>
</dbReference>
<dbReference type="Pfam" id="PF13292">
    <property type="entry name" value="DXP_synthase_N"/>
    <property type="match status" value="1"/>
</dbReference>
<feature type="binding site" evidence="11">
    <location>
        <position position="174"/>
    </location>
    <ligand>
        <name>thiamine diphosphate</name>
        <dbReference type="ChEBI" id="CHEBI:58937"/>
    </ligand>
</feature>
<dbReference type="Pfam" id="PF02779">
    <property type="entry name" value="Transket_pyr"/>
    <property type="match status" value="1"/>
</dbReference>
<evidence type="ECO:0000256" key="5">
    <source>
        <dbReference type="ARBA" id="ARBA00022723"/>
    </source>
</evidence>
<dbReference type="CDD" id="cd07033">
    <property type="entry name" value="TPP_PYR_DXS_TK_like"/>
    <property type="match status" value="1"/>
</dbReference>
<evidence type="ECO:0000256" key="3">
    <source>
        <dbReference type="ARBA" id="ARBA00011738"/>
    </source>
</evidence>
<dbReference type="InterPro" id="IPR033248">
    <property type="entry name" value="Transketolase_C"/>
</dbReference>
<feature type="binding site" evidence="11">
    <location>
        <position position="174"/>
    </location>
    <ligand>
        <name>Mg(2+)</name>
        <dbReference type="ChEBI" id="CHEBI:18420"/>
    </ligand>
</feature>
<dbReference type="FunFam" id="3.40.50.920:FF:000002">
    <property type="entry name" value="1-deoxy-D-xylulose-5-phosphate synthase"/>
    <property type="match status" value="1"/>
</dbReference>
<dbReference type="CDD" id="cd02007">
    <property type="entry name" value="TPP_DXS"/>
    <property type="match status" value="1"/>
</dbReference>
<evidence type="ECO:0000256" key="9">
    <source>
        <dbReference type="ARBA" id="ARBA00023229"/>
    </source>
</evidence>
<dbReference type="PANTHER" id="PTHR43322:SF5">
    <property type="entry name" value="1-DEOXY-D-XYLULOSE-5-PHOSPHATE SYNTHASE, CHLOROPLASTIC"/>
    <property type="match status" value="1"/>
</dbReference>
<evidence type="ECO:0000256" key="6">
    <source>
        <dbReference type="ARBA" id="ARBA00022842"/>
    </source>
</evidence>
<dbReference type="HAMAP" id="MF_00315">
    <property type="entry name" value="DXP_synth"/>
    <property type="match status" value="1"/>
</dbReference>
<accession>A0A928HIZ4</accession>
<evidence type="ECO:0000313" key="13">
    <source>
        <dbReference type="EMBL" id="MBE6421525.1"/>
    </source>
</evidence>
<dbReference type="NCBIfam" id="TIGR00204">
    <property type="entry name" value="dxs"/>
    <property type="match status" value="1"/>
</dbReference>
<organism evidence="13 14">
    <name type="scientific">Candidatus Avelusimicrobium gallicola</name>
    <dbReference type="NCBI Taxonomy" id="2562704"/>
    <lineage>
        <taxon>Bacteria</taxon>
        <taxon>Pseudomonadati</taxon>
        <taxon>Elusimicrobiota</taxon>
        <taxon>Elusimicrobia</taxon>
        <taxon>Elusimicrobiales</taxon>
        <taxon>Elusimicrobiaceae</taxon>
        <taxon>Candidatus Avelusimicrobium</taxon>
    </lineage>
</organism>
<dbReference type="Pfam" id="PF02780">
    <property type="entry name" value="Transketolase_C"/>
    <property type="match status" value="1"/>
</dbReference>
<evidence type="ECO:0000259" key="12">
    <source>
        <dbReference type="SMART" id="SM00861"/>
    </source>
</evidence>
<dbReference type="GO" id="GO:0005829">
    <property type="term" value="C:cytosol"/>
    <property type="evidence" value="ECO:0007669"/>
    <property type="project" value="TreeGrafter"/>
</dbReference>
<dbReference type="InterPro" id="IPR005475">
    <property type="entry name" value="Transketolase-like_Pyr-bd"/>
</dbReference>
<protein>
    <recommendedName>
        <fullName evidence="11">1-deoxy-D-xylulose-5-phosphate synthase</fullName>
        <ecNumber evidence="11">2.2.1.7</ecNumber>
    </recommendedName>
    <alternativeName>
        <fullName evidence="11">1-deoxyxylulose-5-phosphate synthase</fullName>
        <shortName evidence="11">DXP synthase</shortName>
        <shortName evidence="11">DXPS</shortName>
    </alternativeName>
</protein>
<comment type="caution">
    <text evidence="13">The sequence shown here is derived from an EMBL/GenBank/DDBJ whole genome shotgun (WGS) entry which is preliminary data.</text>
</comment>